<dbReference type="STRING" id="521098.Aaci_0942"/>
<dbReference type="PANTHER" id="PTHR34610">
    <property type="entry name" value="SSL7007 PROTEIN"/>
    <property type="match status" value="1"/>
</dbReference>
<evidence type="ECO:0000259" key="1">
    <source>
        <dbReference type="SMART" id="SM00670"/>
    </source>
</evidence>
<dbReference type="AlphaFoldDB" id="C8WUZ3"/>
<dbReference type="RefSeq" id="WP_012810334.1">
    <property type="nucleotide sequence ID" value="NC_013205.1"/>
</dbReference>
<reference evidence="2 3" key="2">
    <citation type="journal article" date="2010" name="Stand. Genomic Sci.">
        <title>Complete genome sequence of Alicyclobacillus acidocaldarius type strain (104-IA).</title>
        <authorList>
            <person name="Mavromatis K."/>
            <person name="Sikorski J."/>
            <person name="Lapidus A."/>
            <person name="Glavina Del Rio T."/>
            <person name="Copeland A."/>
            <person name="Tice H."/>
            <person name="Cheng J.F."/>
            <person name="Lucas S."/>
            <person name="Chen F."/>
            <person name="Nolan M."/>
            <person name="Bruce D."/>
            <person name="Goodwin L."/>
            <person name="Pitluck S."/>
            <person name="Ivanova N."/>
            <person name="Ovchinnikova G."/>
            <person name="Pati A."/>
            <person name="Chen A."/>
            <person name="Palaniappan K."/>
            <person name="Land M."/>
            <person name="Hauser L."/>
            <person name="Chang Y.J."/>
            <person name="Jeffries C.D."/>
            <person name="Chain P."/>
            <person name="Meincke L."/>
            <person name="Sims D."/>
            <person name="Chertkov O."/>
            <person name="Han C."/>
            <person name="Brettin T."/>
            <person name="Detter J.C."/>
            <person name="Wahrenburg C."/>
            <person name="Rohde M."/>
            <person name="Pukall R."/>
            <person name="Goker M."/>
            <person name="Bristow J."/>
            <person name="Eisen J.A."/>
            <person name="Markowitz V."/>
            <person name="Hugenholtz P."/>
            <person name="Klenk H.P."/>
            <person name="Kyrpides N.C."/>
        </authorList>
    </citation>
    <scope>NUCLEOTIDE SEQUENCE [LARGE SCALE GENOMIC DNA]</scope>
    <source>
        <strain evidence="3">ATCC 27009 / DSM 446 / BCRC 14685 / JCM 5260 / KCTC 1825 / NBRC 15652 / NCIMB 11725 / NRRL B-14509 / 104-IA</strain>
    </source>
</reference>
<accession>C8WUZ3</accession>
<dbReference type="InterPro" id="IPR002850">
    <property type="entry name" value="PIN_toxin-like"/>
</dbReference>
<sequence>MRVVLDTNVLISGLLLPNRVSGRIVQAWRSAQYTLVVSESMLDELERVLSYPKIQRRLQWCPDEIRRFVSLFRYYADVIAVDEGSCVELRDSLRDGMDVHVLATCIAGKANWLVSGDEAYWSSVTDTLCGARLSLLPCWALDMCASP</sequence>
<dbReference type="eggNOG" id="COG1569">
    <property type="taxonomic scope" value="Bacteria"/>
</dbReference>
<dbReference type="InterPro" id="IPR002716">
    <property type="entry name" value="PIN_dom"/>
</dbReference>
<evidence type="ECO:0000313" key="2">
    <source>
        <dbReference type="EMBL" id="ACV57982.1"/>
    </source>
</evidence>
<dbReference type="InterPro" id="IPR029060">
    <property type="entry name" value="PIN-like_dom_sf"/>
</dbReference>
<dbReference type="NCBIfam" id="TIGR00305">
    <property type="entry name" value="putative toxin-antitoxin system toxin component, PIN family"/>
    <property type="match status" value="1"/>
</dbReference>
<reference evidence="3" key="1">
    <citation type="submission" date="2009-09" db="EMBL/GenBank/DDBJ databases">
        <title>The complete chromosome of Alicyclobacillus acidocaldarius subsp. acidocaldarius DSM 446.</title>
        <authorList>
            <consortium name="US DOE Joint Genome Institute (JGI-PGF)"/>
            <person name="Lucas S."/>
            <person name="Copeland A."/>
            <person name="Lapidus A."/>
            <person name="Glavina del Rio T."/>
            <person name="Dalin E."/>
            <person name="Tice H."/>
            <person name="Bruce D."/>
            <person name="Goodwin L."/>
            <person name="Pitluck S."/>
            <person name="Kyrpides N."/>
            <person name="Mavromatis K."/>
            <person name="Ivanova N."/>
            <person name="Ovchinnikova G."/>
            <person name="Chertkov O."/>
            <person name="Sims D."/>
            <person name="Brettin T."/>
            <person name="Detter J.C."/>
            <person name="Han C."/>
            <person name="Larimer F."/>
            <person name="Land M."/>
            <person name="Hauser L."/>
            <person name="Markowitz V."/>
            <person name="Cheng J.-F."/>
            <person name="Hugenholtz P."/>
            <person name="Woyke T."/>
            <person name="Wu D."/>
            <person name="Pukall R."/>
            <person name="Klenk H.-P."/>
            <person name="Eisen J.A."/>
        </authorList>
    </citation>
    <scope>NUCLEOTIDE SEQUENCE [LARGE SCALE GENOMIC DNA]</scope>
    <source>
        <strain evidence="3">ATCC 27009 / DSM 446 / BCRC 14685 / JCM 5260 / KCTC 1825 / NBRC 15652 / NCIMB 11725 / NRRL B-14509 / 104-IA</strain>
    </source>
</reference>
<dbReference type="Pfam" id="PF13470">
    <property type="entry name" value="PIN_3"/>
    <property type="match status" value="1"/>
</dbReference>
<evidence type="ECO:0000313" key="3">
    <source>
        <dbReference type="Proteomes" id="UP000001917"/>
    </source>
</evidence>
<name>C8WUZ3_ALIAD</name>
<keyword evidence="3" id="KW-1185">Reference proteome</keyword>
<proteinExistence type="predicted"/>
<dbReference type="HOGENOM" id="CLU_116617_3_0_9"/>
<dbReference type="SMART" id="SM00670">
    <property type="entry name" value="PINc"/>
    <property type="match status" value="1"/>
</dbReference>
<protein>
    <submittedName>
        <fullName evidence="2">PilT protein domain protein</fullName>
    </submittedName>
</protein>
<dbReference type="KEGG" id="aac:Aaci_0942"/>
<feature type="domain" description="PIN" evidence="1">
    <location>
        <begin position="1"/>
        <end position="122"/>
    </location>
</feature>
<dbReference type="EMBL" id="CP001727">
    <property type="protein sequence ID" value="ACV57982.1"/>
    <property type="molecule type" value="Genomic_DNA"/>
</dbReference>
<dbReference type="Proteomes" id="UP000001917">
    <property type="component" value="Chromosome"/>
</dbReference>
<dbReference type="SUPFAM" id="SSF88723">
    <property type="entry name" value="PIN domain-like"/>
    <property type="match status" value="1"/>
</dbReference>
<gene>
    <name evidence="2" type="ordered locus">Aaci_0942</name>
</gene>
<organism evidence="2 3">
    <name type="scientific">Alicyclobacillus acidocaldarius subsp. acidocaldarius (strain ATCC 27009 / DSM 446 / BCRC 14685 / JCM 5260 / KCTC 1825 / NBRC 15652 / NCIMB 11725 / NRRL B-14509 / 104-IA)</name>
    <name type="common">Bacillus acidocaldarius</name>
    <dbReference type="NCBI Taxonomy" id="521098"/>
    <lineage>
        <taxon>Bacteria</taxon>
        <taxon>Bacillati</taxon>
        <taxon>Bacillota</taxon>
        <taxon>Bacilli</taxon>
        <taxon>Bacillales</taxon>
        <taxon>Alicyclobacillaceae</taxon>
        <taxon>Alicyclobacillus</taxon>
    </lineage>
</organism>
<dbReference type="PANTHER" id="PTHR34610:SF4">
    <property type="entry name" value="SLL8027 PROTEIN"/>
    <property type="match status" value="1"/>
</dbReference>
<dbReference type="Gene3D" id="3.40.50.1010">
    <property type="entry name" value="5'-nuclease"/>
    <property type="match status" value="1"/>
</dbReference>